<name>A0ABQ0WY42_9LACO</name>
<gene>
    <name evidence="1" type="ORF">LZY01_20070</name>
</gene>
<comment type="caution">
    <text evidence="1">The sequence shown here is derived from an EMBL/GenBank/DDBJ whole genome shotgun (WGS) entry which is preliminary data.</text>
</comment>
<evidence type="ECO:0000313" key="2">
    <source>
        <dbReference type="Proteomes" id="UP000321794"/>
    </source>
</evidence>
<protein>
    <submittedName>
        <fullName evidence="1">Uncharacterized protein</fullName>
    </submittedName>
</protein>
<dbReference type="RefSeq" id="WP_057730184.1">
    <property type="nucleotide sequence ID" value="NZ_BJZK01000028.1"/>
</dbReference>
<reference evidence="1 2" key="1">
    <citation type="submission" date="2019-07" db="EMBL/GenBank/DDBJ databases">
        <title>Whole genome shotgun sequence of Lactobacillus zymae NBRC 107157.</title>
        <authorList>
            <person name="Hosoyama A."/>
            <person name="Uohara A."/>
            <person name="Ohji S."/>
            <person name="Ichikawa N."/>
        </authorList>
    </citation>
    <scope>NUCLEOTIDE SEQUENCE [LARGE SCALE GENOMIC DNA]</scope>
    <source>
        <strain evidence="1 2">NBRC 107157</strain>
    </source>
</reference>
<proteinExistence type="predicted"/>
<sequence length="76" mass="8632">MIKKPIGYAVAVVDDCNYEKGTIGDEEVFTATQPGWTKGQFGATLHQTLREAKERCIIVNRDCCHHYSVVCVWRDE</sequence>
<dbReference type="Proteomes" id="UP000321794">
    <property type="component" value="Unassembled WGS sequence"/>
</dbReference>
<dbReference type="EMBL" id="BJZK01000028">
    <property type="protein sequence ID" value="GEO72839.1"/>
    <property type="molecule type" value="Genomic_DNA"/>
</dbReference>
<keyword evidence="2" id="KW-1185">Reference proteome</keyword>
<organism evidence="1 2">
    <name type="scientific">Levilactobacillus zymae</name>
    <dbReference type="NCBI Taxonomy" id="267363"/>
    <lineage>
        <taxon>Bacteria</taxon>
        <taxon>Bacillati</taxon>
        <taxon>Bacillota</taxon>
        <taxon>Bacilli</taxon>
        <taxon>Lactobacillales</taxon>
        <taxon>Lactobacillaceae</taxon>
        <taxon>Levilactobacillus</taxon>
    </lineage>
</organism>
<accession>A0ABQ0WY42</accession>
<evidence type="ECO:0000313" key="1">
    <source>
        <dbReference type="EMBL" id="GEO72839.1"/>
    </source>
</evidence>